<keyword evidence="2" id="KW-1185">Reference proteome</keyword>
<dbReference type="OrthoDB" id="680858at2"/>
<name>A0A1C4CRV1_9BACT</name>
<evidence type="ECO:0000313" key="1">
    <source>
        <dbReference type="EMBL" id="SCC21866.1"/>
    </source>
</evidence>
<gene>
    <name evidence="1" type="ORF">GA0116948_104266</name>
</gene>
<proteinExistence type="predicted"/>
<protein>
    <submittedName>
        <fullName evidence="1">RHS repeat-associated core domain-containing protein</fullName>
    </submittedName>
</protein>
<dbReference type="Gene3D" id="2.180.10.10">
    <property type="entry name" value="RHS repeat-associated core"/>
    <property type="match status" value="1"/>
</dbReference>
<reference evidence="1 2" key="1">
    <citation type="submission" date="2016-08" db="EMBL/GenBank/DDBJ databases">
        <authorList>
            <person name="Seilhamer J.J."/>
        </authorList>
    </citation>
    <scope>NUCLEOTIDE SEQUENCE [LARGE SCALE GENOMIC DNA]</scope>
    <source>
        <strain evidence="1 2">A37T2</strain>
    </source>
</reference>
<organism evidence="1 2">
    <name type="scientific">Chitinophaga costaii</name>
    <dbReference type="NCBI Taxonomy" id="1335309"/>
    <lineage>
        <taxon>Bacteria</taxon>
        <taxon>Pseudomonadati</taxon>
        <taxon>Bacteroidota</taxon>
        <taxon>Chitinophagia</taxon>
        <taxon>Chitinophagales</taxon>
        <taxon>Chitinophagaceae</taxon>
        <taxon>Chitinophaga</taxon>
    </lineage>
</organism>
<sequence>MATISDKKIEVDNGDGTVAYYNADVVSANDYYPFGSLMPARTYSTSEKYRYGFNGKENDNEVKGDGNQMNYGMRIYDPRIGRFLSADPLMKNYPWYTPYQFAGNTPIQAIDLDGGEEKRYTLTYKHGTTTLKQTSIQETAAIPMWLRIATIGLGPNSFKIPERAIVDYEGKKYYIGFSGSYGRGNENGMALFKEFEKNPDASLFPKMFLDEDRSYNVEAFSISIQLQNNIAMYGPLTEGAWYTRTLEDAKISTVYRTQGGELPNASRSRISFDKNGGINIEGMKCYM</sequence>
<dbReference type="AlphaFoldDB" id="A0A1C4CRV1"/>
<dbReference type="InterPro" id="IPR050708">
    <property type="entry name" value="T6SS_VgrG/RHS"/>
</dbReference>
<accession>A0A1C4CRV1</accession>
<dbReference type="PANTHER" id="PTHR32305">
    <property type="match status" value="1"/>
</dbReference>
<dbReference type="STRING" id="1335309.GA0116948_104266"/>
<dbReference type="Proteomes" id="UP000242818">
    <property type="component" value="Unassembled WGS sequence"/>
</dbReference>
<dbReference type="NCBIfam" id="TIGR03696">
    <property type="entry name" value="Rhs_assc_core"/>
    <property type="match status" value="1"/>
</dbReference>
<dbReference type="RefSeq" id="WP_089710988.1">
    <property type="nucleotide sequence ID" value="NZ_FMAR01000004.1"/>
</dbReference>
<dbReference type="PANTHER" id="PTHR32305:SF15">
    <property type="entry name" value="PROTEIN RHSA-RELATED"/>
    <property type="match status" value="1"/>
</dbReference>
<evidence type="ECO:0000313" key="2">
    <source>
        <dbReference type="Proteomes" id="UP000242818"/>
    </source>
</evidence>
<dbReference type="InterPro" id="IPR022385">
    <property type="entry name" value="Rhs_assc_core"/>
</dbReference>
<dbReference type="EMBL" id="FMAR01000004">
    <property type="protein sequence ID" value="SCC21866.1"/>
    <property type="molecule type" value="Genomic_DNA"/>
</dbReference>